<proteinExistence type="predicted"/>
<gene>
    <name evidence="1" type="ORF">PPNO1_LOCUS2252</name>
</gene>
<accession>A0A9P1GY73</accession>
<dbReference type="AlphaFoldDB" id="A0A9P1GY73"/>
<protein>
    <submittedName>
        <fullName evidence="1">Uncharacterized protein</fullName>
    </submittedName>
</protein>
<dbReference type="EMBL" id="CALLCH030000005">
    <property type="protein sequence ID" value="CAI4212495.1"/>
    <property type="molecule type" value="Genomic_DNA"/>
</dbReference>
<evidence type="ECO:0000313" key="2">
    <source>
        <dbReference type="Proteomes" id="UP000838763"/>
    </source>
</evidence>
<organism evidence="1 2">
    <name type="scientific">Parascedosporium putredinis</name>
    <dbReference type="NCBI Taxonomy" id="1442378"/>
    <lineage>
        <taxon>Eukaryota</taxon>
        <taxon>Fungi</taxon>
        <taxon>Dikarya</taxon>
        <taxon>Ascomycota</taxon>
        <taxon>Pezizomycotina</taxon>
        <taxon>Sordariomycetes</taxon>
        <taxon>Hypocreomycetidae</taxon>
        <taxon>Microascales</taxon>
        <taxon>Microascaceae</taxon>
        <taxon>Parascedosporium</taxon>
    </lineage>
</organism>
<evidence type="ECO:0000313" key="1">
    <source>
        <dbReference type="EMBL" id="CAI4212495.1"/>
    </source>
</evidence>
<sequence>MATAQLPVSLTNTSEVGEAVSQRDSASTIRSFDAESEVLSPSSSRATTIADEAVNDQAIYAHMSGIQLAAAPQASVVVNGVQYATGEIRTMMDTVVRARSTHELPPTKAMTLDASVIVQDYGFLNQLRAARGDPAVPPSQEYINLRVEVARQVKERDDSLNDANNLRAARERVDNYLHVANIERRYFQAAQGLAQRRGVQLSSQADMDAITDEIIGVVENAVETSVVDATGPIRINANRLATTANNLDSTAGSLDSTAGSLDSTAGSLDSTAGSLNSAAGSLDSTARSVESIAKLLITAIGLLAAQTNTTSAQIQGLSNLTVAHQMGGPASNNQARGAVDPALAQALYNALNALHRENNRKRGIRGFFRSIFKF</sequence>
<keyword evidence="2" id="KW-1185">Reference proteome</keyword>
<dbReference type="OrthoDB" id="3903267at2759"/>
<name>A0A9P1GY73_9PEZI</name>
<reference evidence="1" key="1">
    <citation type="submission" date="2022-11" db="EMBL/GenBank/DDBJ databases">
        <authorList>
            <person name="Scott C."/>
            <person name="Bruce N."/>
        </authorList>
    </citation>
    <scope>NUCLEOTIDE SEQUENCE</scope>
</reference>
<dbReference type="Proteomes" id="UP000838763">
    <property type="component" value="Unassembled WGS sequence"/>
</dbReference>
<comment type="caution">
    <text evidence="1">The sequence shown here is derived from an EMBL/GenBank/DDBJ whole genome shotgun (WGS) entry which is preliminary data.</text>
</comment>